<dbReference type="AlphaFoldDB" id="D5ECL9"/>
<proteinExistence type="predicted"/>
<feature type="domain" description="Arginine dihydrolase ArgZ/ArgE-like C-terminal second subdomain" evidence="1">
    <location>
        <begin position="140"/>
        <end position="356"/>
    </location>
</feature>
<name>D5ECL9_AMICL</name>
<dbReference type="EMBL" id="CP001997">
    <property type="protein sequence ID" value="ADE56301.1"/>
    <property type="molecule type" value="Genomic_DNA"/>
</dbReference>
<feature type="domain" description="Arginine dihydrolase ArgZ/ArgE-like C-terminal first subdomain" evidence="2">
    <location>
        <begin position="49"/>
        <end position="121"/>
    </location>
</feature>
<gene>
    <name evidence="3" type="ordered locus">Amico_0154</name>
</gene>
<keyword evidence="4" id="KW-1185">Reference proteome</keyword>
<reference evidence="3 4" key="1">
    <citation type="journal article" date="2010" name="Stand. Genomic Sci.">
        <title>Complete genome sequence of Aminobacterium colombiense type strain (ALA-1).</title>
        <authorList>
            <person name="Chertkov O."/>
            <person name="Sikorski J."/>
            <person name="Brambilla E."/>
            <person name="Lapidus A."/>
            <person name="Copeland A."/>
            <person name="Glavina Del Rio T."/>
            <person name="Nolan M."/>
            <person name="Lucas S."/>
            <person name="Tice H."/>
            <person name="Cheng J.F."/>
            <person name="Han C."/>
            <person name="Detter J.C."/>
            <person name="Bruce D."/>
            <person name="Tapia R."/>
            <person name="Goodwin L."/>
            <person name="Pitluck S."/>
            <person name="Liolios K."/>
            <person name="Ivanova N."/>
            <person name="Mavromatis K."/>
            <person name="Ovchinnikova G."/>
            <person name="Pati A."/>
            <person name="Chen A."/>
            <person name="Palaniappan K."/>
            <person name="Land M."/>
            <person name="Hauser L."/>
            <person name="Chang Y.J."/>
            <person name="Jeffries C.D."/>
            <person name="Spring S."/>
            <person name="Rohde M."/>
            <person name="Goker M."/>
            <person name="Bristow J."/>
            <person name="Eisen J.A."/>
            <person name="Markowitz V."/>
            <person name="Hugenholtz P."/>
            <person name="Kyrpides N.C."/>
            <person name="Klenk H.P."/>
        </authorList>
    </citation>
    <scope>NUCLEOTIDE SEQUENCE [LARGE SCALE GENOMIC DNA]</scope>
    <source>
        <strain evidence="4">DSM 12261 / ALA-1</strain>
    </source>
</reference>
<dbReference type="Pfam" id="PF21571">
    <property type="entry name" value="ArgZ-like_C_1st"/>
    <property type="match status" value="1"/>
</dbReference>
<dbReference type="STRING" id="572547.Amico_0154"/>
<dbReference type="KEGG" id="aco:Amico_0154"/>
<dbReference type="OrthoDB" id="5386290at2"/>
<dbReference type="Gene3D" id="2.40.420.10">
    <property type="entry name" value="conserved putative lor/sdh protein from methanococcus maripaludis s2 domain"/>
    <property type="match status" value="1"/>
</dbReference>
<evidence type="ECO:0000259" key="2">
    <source>
        <dbReference type="Pfam" id="PF21571"/>
    </source>
</evidence>
<dbReference type="RefSeq" id="WP_013047567.1">
    <property type="nucleotide sequence ID" value="NC_014011.1"/>
</dbReference>
<evidence type="ECO:0000313" key="3">
    <source>
        <dbReference type="EMBL" id="ADE56301.1"/>
    </source>
</evidence>
<dbReference type="eggNOG" id="COG1915">
    <property type="taxonomic scope" value="Bacteria"/>
</dbReference>
<protein>
    <recommendedName>
        <fullName evidence="5">TIGR00300 family protein</fullName>
    </recommendedName>
</protein>
<evidence type="ECO:0008006" key="5">
    <source>
        <dbReference type="Google" id="ProtNLM"/>
    </source>
</evidence>
<evidence type="ECO:0000259" key="1">
    <source>
        <dbReference type="Pfam" id="PF21570"/>
    </source>
</evidence>
<accession>D5ECL9</accession>
<dbReference type="InterPro" id="IPR048964">
    <property type="entry name" value="ArgZ/ArgE-like_C_1st"/>
</dbReference>
<dbReference type="Pfam" id="PF21570">
    <property type="entry name" value="ArgZ-like_C_2nd"/>
    <property type="match status" value="1"/>
</dbReference>
<dbReference type="Proteomes" id="UP000002366">
    <property type="component" value="Chromosome"/>
</dbReference>
<dbReference type="Gene3D" id="3.40.50.10690">
    <property type="entry name" value="putative lor/sdh protein like domains"/>
    <property type="match status" value="1"/>
</dbReference>
<evidence type="ECO:0000313" key="4">
    <source>
        <dbReference type="Proteomes" id="UP000002366"/>
    </source>
</evidence>
<dbReference type="InterPro" id="IPR048963">
    <property type="entry name" value="ArgZ/ArgE-like_C_2nd"/>
</dbReference>
<sequence length="362" mass="40632">MAFQLPIYVEPNFDKEPFVSAPDAGICKVEAEGVAPPGYHALSIYPEYFKVNSQWSLVRESRMDCVPVVRNEGIIEAVEFRNLHVGDKVIVGRSEDGRYGIYLHATPFAMPEESGDVFSFRTGRSRETAYSRDYDNLYELMRYERDHGYIIWVLGPAVIFDHDSKKALSELIEHGYAHALLSGNAMATHDLEGSMKRTALGQDIYTQEQRPLGHYHHLDLINTVLQYGSIEKFIEEENINDGVMYSAIKKGIPVILAGSIRDDGPLPTVIGNVYDAQDAMRACTKKATTVIALATQLHTIATGNITPCYVNREGRIRPVYFYSIDVSEFAVNKLRDRGSLSVTPIVTNVQDFLVHLRNNLVP</sequence>
<dbReference type="HOGENOM" id="CLU_056125_0_0_0"/>
<organism evidence="3 4">
    <name type="scientific">Aminobacterium colombiense (strain DSM 12261 / ALA-1)</name>
    <dbReference type="NCBI Taxonomy" id="572547"/>
    <lineage>
        <taxon>Bacteria</taxon>
        <taxon>Thermotogati</taxon>
        <taxon>Synergistota</taxon>
        <taxon>Synergistia</taxon>
        <taxon>Synergistales</taxon>
        <taxon>Aminobacteriaceae</taxon>
        <taxon>Aminobacterium</taxon>
    </lineage>
</organism>